<gene>
    <name evidence="2" type="ORF">RPIT_05420</name>
</gene>
<reference evidence="2 3" key="1">
    <citation type="journal article" date="2016" name="Int. J. Syst. Evol. Microbiol.">
        <title>Tessaracoccus flavus sp. nov., isolated from the drainage system of a lindane-producing factory.</title>
        <authorList>
            <person name="Kumari R."/>
            <person name="Singh P."/>
            <person name="Schumann P."/>
            <person name="Lal R."/>
        </authorList>
    </citation>
    <scope>NUCLEOTIDE SEQUENCE [LARGE SCALE GENOMIC DNA]</scope>
    <source>
        <strain evidence="2 3">RP1T</strain>
    </source>
</reference>
<dbReference type="InterPro" id="IPR015655">
    <property type="entry name" value="PP2C"/>
</dbReference>
<proteinExistence type="predicted"/>
<evidence type="ECO:0000313" key="3">
    <source>
        <dbReference type="Proteomes" id="UP000188324"/>
    </source>
</evidence>
<evidence type="ECO:0000259" key="1">
    <source>
        <dbReference type="PROSITE" id="PS51746"/>
    </source>
</evidence>
<dbReference type="AlphaFoldDB" id="A0A1Q2CDZ6"/>
<protein>
    <recommendedName>
        <fullName evidence="1">PPM-type phosphatase domain-containing protein</fullName>
    </recommendedName>
</protein>
<dbReference type="KEGG" id="tfl:RPIT_05420"/>
<dbReference type="Pfam" id="PF13672">
    <property type="entry name" value="PP2C_2"/>
    <property type="match status" value="1"/>
</dbReference>
<keyword evidence="3" id="KW-1185">Reference proteome</keyword>
<dbReference type="SMART" id="SM00332">
    <property type="entry name" value="PP2Cc"/>
    <property type="match status" value="1"/>
</dbReference>
<dbReference type="SUPFAM" id="SSF81606">
    <property type="entry name" value="PP2C-like"/>
    <property type="match status" value="1"/>
</dbReference>
<dbReference type="PROSITE" id="PS51746">
    <property type="entry name" value="PPM_2"/>
    <property type="match status" value="1"/>
</dbReference>
<name>A0A1Q2CDZ6_9ACTN</name>
<dbReference type="PANTHER" id="PTHR47992">
    <property type="entry name" value="PROTEIN PHOSPHATASE"/>
    <property type="match status" value="1"/>
</dbReference>
<dbReference type="InterPro" id="IPR036457">
    <property type="entry name" value="PPM-type-like_dom_sf"/>
</dbReference>
<accession>A0A1Q2CDZ6</accession>
<dbReference type="RefSeq" id="WP_077341363.1">
    <property type="nucleotide sequence ID" value="NZ_CP019605.1"/>
</dbReference>
<dbReference type="Gene3D" id="3.60.40.10">
    <property type="entry name" value="PPM-type phosphatase domain"/>
    <property type="match status" value="1"/>
</dbReference>
<evidence type="ECO:0000313" key="2">
    <source>
        <dbReference type="EMBL" id="AQP44321.1"/>
    </source>
</evidence>
<sequence>MVDSAPRSSAERAHYLRSPAPWVAGASDVGLRHETNEDALGLAVRSEPSHAAVLAVSDGVTTAHGSEVASLVATETVVDELVTRHSKGQVAEQALVHAFAAAQRSVVDASDQTSACTLVAAVIDGRSVSVGNVGDSRAYWIPDAGGVESLTTDDSLAQARIMLGMTRMEAEQSHHSHALTRWLGRESSDATPAVTTLTVDAPGWLLLCTDGLWNYASDPADLADLVRQQASRAQSTDALADALVGWAVAKGGKDNVTVALARIEG</sequence>
<dbReference type="InterPro" id="IPR001932">
    <property type="entry name" value="PPM-type_phosphatase-like_dom"/>
</dbReference>
<dbReference type="OrthoDB" id="9801841at2"/>
<organism evidence="2 3">
    <name type="scientific">Tessaracoccus flavus</name>
    <dbReference type="NCBI Taxonomy" id="1610493"/>
    <lineage>
        <taxon>Bacteria</taxon>
        <taxon>Bacillati</taxon>
        <taxon>Actinomycetota</taxon>
        <taxon>Actinomycetes</taxon>
        <taxon>Propionibacteriales</taxon>
        <taxon>Propionibacteriaceae</taxon>
        <taxon>Tessaracoccus</taxon>
    </lineage>
</organism>
<dbReference type="Proteomes" id="UP000188324">
    <property type="component" value="Chromosome"/>
</dbReference>
<dbReference type="STRING" id="1610493.RPIT_05420"/>
<dbReference type="CDD" id="cd00143">
    <property type="entry name" value="PP2Cc"/>
    <property type="match status" value="1"/>
</dbReference>
<feature type="domain" description="PPM-type phosphatase" evidence="1">
    <location>
        <begin position="23"/>
        <end position="263"/>
    </location>
</feature>
<dbReference type="EMBL" id="CP019605">
    <property type="protein sequence ID" value="AQP44321.1"/>
    <property type="molecule type" value="Genomic_DNA"/>
</dbReference>
<dbReference type="SMART" id="SM00331">
    <property type="entry name" value="PP2C_SIG"/>
    <property type="match status" value="1"/>
</dbReference>
<dbReference type="GO" id="GO:0004722">
    <property type="term" value="F:protein serine/threonine phosphatase activity"/>
    <property type="evidence" value="ECO:0007669"/>
    <property type="project" value="InterPro"/>
</dbReference>